<feature type="region of interest" description="Disordered" evidence="1">
    <location>
        <begin position="96"/>
        <end position="234"/>
    </location>
</feature>
<organism evidence="2 3">
    <name type="scientific">Phellinidium pouzarii</name>
    <dbReference type="NCBI Taxonomy" id="167371"/>
    <lineage>
        <taxon>Eukaryota</taxon>
        <taxon>Fungi</taxon>
        <taxon>Dikarya</taxon>
        <taxon>Basidiomycota</taxon>
        <taxon>Agaricomycotina</taxon>
        <taxon>Agaricomycetes</taxon>
        <taxon>Hymenochaetales</taxon>
        <taxon>Hymenochaetaceae</taxon>
        <taxon>Phellinidium</taxon>
    </lineage>
</organism>
<keyword evidence="3" id="KW-1185">Reference proteome</keyword>
<comment type="caution">
    <text evidence="2">The sequence shown here is derived from an EMBL/GenBank/DDBJ whole genome shotgun (WGS) entry which is preliminary data.</text>
</comment>
<evidence type="ECO:0000313" key="2">
    <source>
        <dbReference type="EMBL" id="THH04738.1"/>
    </source>
</evidence>
<reference evidence="2 3" key="1">
    <citation type="submission" date="2019-02" db="EMBL/GenBank/DDBJ databases">
        <title>Genome sequencing of the rare red list fungi Phellinidium pouzarii.</title>
        <authorList>
            <person name="Buettner E."/>
            <person name="Kellner H."/>
        </authorList>
    </citation>
    <scope>NUCLEOTIDE SEQUENCE [LARGE SCALE GENOMIC DNA]</scope>
    <source>
        <strain evidence="2 3">DSM 108285</strain>
    </source>
</reference>
<dbReference type="Proteomes" id="UP000308199">
    <property type="component" value="Unassembled WGS sequence"/>
</dbReference>
<name>A0A4S4L2B3_9AGAM</name>
<sequence>MCEVFILEFTEEVGIVAWADQDIFDAHSSPMMKNGHLWKIYLGRRIDLDVDDLDGAQFREDLLEEVILFPLRILVCTHNGTEERWETVEEMPGLWATRPVANRGPNENIQEPDDDEKMDTEEADHEKDSCDEEEESESDEDWDSQAEEDEDDAIADAEELDAALDKPEEDQKYNGPVIRHEEYDTADDELRSILADNPGLSRPRNGVDSSWISDSETEAVGHENEQDAGQRWTD</sequence>
<protein>
    <submittedName>
        <fullName evidence="2">Uncharacterized protein</fullName>
    </submittedName>
</protein>
<gene>
    <name evidence="2" type="ORF">EW145_g5301</name>
</gene>
<dbReference type="AlphaFoldDB" id="A0A4S4L2B3"/>
<evidence type="ECO:0000313" key="3">
    <source>
        <dbReference type="Proteomes" id="UP000308199"/>
    </source>
</evidence>
<dbReference type="OrthoDB" id="3063271at2759"/>
<feature type="compositionally biased region" description="Basic and acidic residues" evidence="1">
    <location>
        <begin position="163"/>
        <end position="191"/>
    </location>
</feature>
<feature type="compositionally biased region" description="Acidic residues" evidence="1">
    <location>
        <begin position="110"/>
        <end position="162"/>
    </location>
</feature>
<accession>A0A4S4L2B3</accession>
<evidence type="ECO:0000256" key="1">
    <source>
        <dbReference type="SAM" id="MobiDB-lite"/>
    </source>
</evidence>
<proteinExistence type="predicted"/>
<dbReference type="EMBL" id="SGPK01000316">
    <property type="protein sequence ID" value="THH04738.1"/>
    <property type="molecule type" value="Genomic_DNA"/>
</dbReference>